<feature type="compositionally biased region" description="Acidic residues" evidence="1">
    <location>
        <begin position="305"/>
        <end position="333"/>
    </location>
</feature>
<dbReference type="AlphaFoldDB" id="A0A7J6PZN1"/>
<dbReference type="Proteomes" id="UP000553632">
    <property type="component" value="Unassembled WGS sequence"/>
</dbReference>
<proteinExistence type="predicted"/>
<feature type="compositionally biased region" description="Low complexity" evidence="1">
    <location>
        <begin position="239"/>
        <end position="255"/>
    </location>
</feature>
<dbReference type="EMBL" id="JABANO010036869">
    <property type="protein sequence ID" value="KAF4701106.1"/>
    <property type="molecule type" value="Genomic_DNA"/>
</dbReference>
<reference evidence="2 3" key="1">
    <citation type="submission" date="2020-04" db="EMBL/GenBank/DDBJ databases">
        <title>Perkinsus olseni comparative genomics.</title>
        <authorList>
            <person name="Bogema D.R."/>
        </authorList>
    </citation>
    <scope>NUCLEOTIDE SEQUENCE [LARGE SCALE GENOMIC DNA]</scope>
    <source>
        <strain evidence="2 3">ATCC PRA-207</strain>
    </source>
</reference>
<gene>
    <name evidence="2" type="ORF">FOZ63_002746</name>
</gene>
<comment type="caution">
    <text evidence="2">The sequence shown here is derived from an EMBL/GenBank/DDBJ whole genome shotgun (WGS) entry which is preliminary data.</text>
</comment>
<evidence type="ECO:0000256" key="1">
    <source>
        <dbReference type="SAM" id="MobiDB-lite"/>
    </source>
</evidence>
<feature type="region of interest" description="Disordered" evidence="1">
    <location>
        <begin position="204"/>
        <end position="504"/>
    </location>
</feature>
<evidence type="ECO:0000313" key="2">
    <source>
        <dbReference type="EMBL" id="KAF4701106.1"/>
    </source>
</evidence>
<sequence>MLSVIWGGYTPKPVLPLANAPAQGPSAVLPHHLNVRVTRLGSEVVSRVGAVDPTPKERASWHEMHILYDSLRSGEKTIWGETLDGKKVNIIFDEPGMAELLMRQFSGRVQKVTTDITRFAQALGVRSLSKAQSLVGQRQATDQQSRRDVVKPSWMSLLHPLEFTNKFVGRAHMFIYFLLVVALPLTTSREPHLTNQIDGKLSTAAWGAPEGSDGDPDVLEPSDPQDEAQQSIDKDSVDSVDVAAELASTDEAAAEMPGEGSVVGNDDEAPPAGLAPSEGVSPSPFPEVDETAEPGSTDESRDTEVEPSEATFDEESTNEEGPEGQDPETEDEGELRAADGVSEEENAEDGTYSPDGDDVDVDESDGANDAELTTGGSVGADDEDAEEVPGEAAEDEDEAGGSGEDETDTSDGMDGDVDEAEFPSVEESDGELPARELEGVADEGTPELLGDVTDDQNESAEGLENVDRMTRGSEDEDEAVDDERRTEESASLGDGSPPSPESLY</sequence>
<feature type="non-terminal residue" evidence="2">
    <location>
        <position position="1"/>
    </location>
</feature>
<organism evidence="2 3">
    <name type="scientific">Perkinsus olseni</name>
    <name type="common">Perkinsus atlanticus</name>
    <dbReference type="NCBI Taxonomy" id="32597"/>
    <lineage>
        <taxon>Eukaryota</taxon>
        <taxon>Sar</taxon>
        <taxon>Alveolata</taxon>
        <taxon>Perkinsozoa</taxon>
        <taxon>Perkinsea</taxon>
        <taxon>Perkinsida</taxon>
        <taxon>Perkinsidae</taxon>
        <taxon>Perkinsus</taxon>
    </lineage>
</organism>
<keyword evidence="3" id="KW-1185">Reference proteome</keyword>
<feature type="compositionally biased region" description="Acidic residues" evidence="1">
    <location>
        <begin position="380"/>
        <end position="430"/>
    </location>
</feature>
<feature type="compositionally biased region" description="Acidic residues" evidence="1">
    <location>
        <begin position="212"/>
        <end position="226"/>
    </location>
</feature>
<feature type="compositionally biased region" description="Acidic residues" evidence="1">
    <location>
        <begin position="355"/>
        <end position="368"/>
    </location>
</feature>
<evidence type="ECO:0000313" key="3">
    <source>
        <dbReference type="Proteomes" id="UP000553632"/>
    </source>
</evidence>
<accession>A0A7J6PZN1</accession>
<protein>
    <submittedName>
        <fullName evidence="2">Uncharacterized protein</fullName>
    </submittedName>
</protein>
<name>A0A7J6PZN1_PEROL</name>